<dbReference type="Pfam" id="PF02540">
    <property type="entry name" value="NAD_synthase"/>
    <property type="match status" value="1"/>
</dbReference>
<dbReference type="GO" id="GO:0005737">
    <property type="term" value="C:cytoplasm"/>
    <property type="evidence" value="ECO:0007669"/>
    <property type="project" value="InterPro"/>
</dbReference>
<evidence type="ECO:0000256" key="5">
    <source>
        <dbReference type="ARBA" id="ARBA00022840"/>
    </source>
</evidence>
<comment type="subunit">
    <text evidence="8">Homodimer.</text>
</comment>
<comment type="catalytic activity">
    <reaction evidence="8 10">
        <text>deamido-NAD(+) + NH4(+) + ATP = AMP + diphosphate + NAD(+) + H(+)</text>
        <dbReference type="Rhea" id="RHEA:21188"/>
        <dbReference type="ChEBI" id="CHEBI:15378"/>
        <dbReference type="ChEBI" id="CHEBI:28938"/>
        <dbReference type="ChEBI" id="CHEBI:30616"/>
        <dbReference type="ChEBI" id="CHEBI:33019"/>
        <dbReference type="ChEBI" id="CHEBI:57540"/>
        <dbReference type="ChEBI" id="CHEBI:58437"/>
        <dbReference type="ChEBI" id="CHEBI:456215"/>
        <dbReference type="EC" id="6.3.1.5"/>
    </reaction>
</comment>
<accession>A0A1C0AAE0</accession>
<dbReference type="EC" id="6.3.1.5" evidence="8 10"/>
<dbReference type="NCBIfam" id="TIGR00552">
    <property type="entry name" value="nadE"/>
    <property type="match status" value="1"/>
</dbReference>
<evidence type="ECO:0000256" key="8">
    <source>
        <dbReference type="HAMAP-Rule" id="MF_00193"/>
    </source>
</evidence>
<name>A0A1C0AAE0_9FIRM</name>
<dbReference type="RefSeq" id="WP_068716957.1">
    <property type="nucleotide sequence ID" value="NZ_LWDV01000008.1"/>
</dbReference>
<dbReference type="GO" id="GO:0046872">
    <property type="term" value="F:metal ion binding"/>
    <property type="evidence" value="ECO:0007669"/>
    <property type="project" value="UniProtKB-KW"/>
</dbReference>
<gene>
    <name evidence="8" type="primary">nadE</name>
    <name evidence="12" type="ORF">U472_07260</name>
</gene>
<evidence type="ECO:0000313" key="12">
    <source>
        <dbReference type="EMBL" id="OCL27258.1"/>
    </source>
</evidence>
<feature type="binding site" description="in other chain" evidence="8">
    <location>
        <position position="147"/>
    </location>
    <ligand>
        <name>deamido-NAD(+)</name>
        <dbReference type="ChEBI" id="CHEBI:58437"/>
        <note>ligand shared between two neighboring subunits</note>
    </ligand>
</feature>
<dbReference type="GO" id="GO:0009435">
    <property type="term" value="P:NAD+ biosynthetic process"/>
    <property type="evidence" value="ECO:0007669"/>
    <property type="project" value="UniProtKB-UniRule"/>
</dbReference>
<feature type="binding site" evidence="8">
    <location>
        <position position="38"/>
    </location>
    <ligand>
        <name>Mg(2+)</name>
        <dbReference type="ChEBI" id="CHEBI:18420"/>
    </ligand>
</feature>
<dbReference type="InterPro" id="IPR014729">
    <property type="entry name" value="Rossmann-like_a/b/a_fold"/>
</dbReference>
<sequence>MLDKDYKLIIEKLVVWIQQKVKEAGCKGAVVGLSGGIDSSVTAALCKKAFPDNTLGLIMPCESNPQDGEDAKLLAEKFEIYYKEIDLSSVFNSMLDLVDLVDKQKLSRANIKPRLRMTTLYYYASLNNYLVVGTDNRSELKLGYFTKFGDGGIDLAPLGNLVKSEVREVAKILGIPERIITKAPSAGLWTDQTDEGELGISYEEVDKYILTGEASSKVKEIVDTLESRNQHKLALPPIPNF</sequence>
<comment type="function">
    <text evidence="8">Catalyzes the ATP-dependent amidation of deamido-NAD to form NAD. Uses ammonia as a nitrogen source.</text>
</comment>
<proteinExistence type="inferred from homology"/>
<feature type="binding site" evidence="8">
    <location>
        <position position="134"/>
    </location>
    <ligand>
        <name>ATP</name>
        <dbReference type="ChEBI" id="CHEBI:30616"/>
    </ligand>
</feature>
<comment type="caution">
    <text evidence="12">The sequence shown here is derived from an EMBL/GenBank/DDBJ whole genome shotgun (WGS) entry which is preliminary data.</text>
</comment>
<comment type="pathway">
    <text evidence="8">Cofactor biosynthesis; NAD(+) biosynthesis; NAD(+) from deamido-NAD(+) (ammonia route): step 1/1.</text>
</comment>
<dbReference type="InterPro" id="IPR022926">
    <property type="entry name" value="NH(3)-dep_NAD(+)_synth"/>
</dbReference>
<keyword evidence="7 8" id="KW-0520">NAD</keyword>
<dbReference type="InterPro" id="IPR003694">
    <property type="entry name" value="NAD_synthase"/>
</dbReference>
<evidence type="ECO:0000256" key="2">
    <source>
        <dbReference type="ARBA" id="ARBA00022598"/>
    </source>
</evidence>
<keyword evidence="5 8" id="KW-0067">ATP-binding</keyword>
<feature type="binding site" evidence="8">
    <location>
        <position position="185"/>
    </location>
    <ligand>
        <name>ATP</name>
        <dbReference type="ChEBI" id="CHEBI:30616"/>
    </ligand>
</feature>
<dbReference type="CDD" id="cd00553">
    <property type="entry name" value="NAD_synthase"/>
    <property type="match status" value="1"/>
</dbReference>
<dbReference type="GO" id="GO:0004359">
    <property type="term" value="F:glutaminase activity"/>
    <property type="evidence" value="ECO:0007669"/>
    <property type="project" value="InterPro"/>
</dbReference>
<keyword evidence="13" id="KW-1185">Reference proteome</keyword>
<evidence type="ECO:0000256" key="4">
    <source>
        <dbReference type="ARBA" id="ARBA00022741"/>
    </source>
</evidence>
<keyword evidence="3 8" id="KW-0479">Metal-binding</keyword>
<dbReference type="UniPathway" id="UPA00253">
    <property type="reaction ID" value="UER00333"/>
</dbReference>
<feature type="domain" description="NAD/GMP synthase" evidence="11">
    <location>
        <begin position="9"/>
        <end position="229"/>
    </location>
</feature>
<organism evidence="12 13">
    <name type="scientific">Orenia metallireducens</name>
    <dbReference type="NCBI Taxonomy" id="1413210"/>
    <lineage>
        <taxon>Bacteria</taxon>
        <taxon>Bacillati</taxon>
        <taxon>Bacillota</taxon>
        <taxon>Clostridia</taxon>
        <taxon>Halanaerobiales</taxon>
        <taxon>Halobacteroidaceae</taxon>
        <taxon>Orenia</taxon>
    </lineage>
</organism>
<evidence type="ECO:0000256" key="1">
    <source>
        <dbReference type="ARBA" id="ARBA00005859"/>
    </source>
</evidence>
<dbReference type="GO" id="GO:0003952">
    <property type="term" value="F:NAD+ synthase (glutamine-hydrolyzing) activity"/>
    <property type="evidence" value="ECO:0007669"/>
    <property type="project" value="InterPro"/>
</dbReference>
<evidence type="ECO:0000313" key="13">
    <source>
        <dbReference type="Proteomes" id="UP000093514"/>
    </source>
</evidence>
<dbReference type="Gene3D" id="3.40.50.620">
    <property type="entry name" value="HUPs"/>
    <property type="match status" value="1"/>
</dbReference>
<dbReference type="AlphaFoldDB" id="A0A1C0AAE0"/>
<dbReference type="GO" id="GO:0008795">
    <property type="term" value="F:NAD+ synthase activity"/>
    <property type="evidence" value="ECO:0007669"/>
    <property type="project" value="UniProtKB-UniRule"/>
</dbReference>
<keyword evidence="4 8" id="KW-0547">Nucleotide-binding</keyword>
<feature type="binding site" evidence="8">
    <location>
        <begin position="32"/>
        <end position="39"/>
    </location>
    <ligand>
        <name>ATP</name>
        <dbReference type="ChEBI" id="CHEBI:30616"/>
    </ligand>
</feature>
<evidence type="ECO:0000256" key="7">
    <source>
        <dbReference type="ARBA" id="ARBA00023027"/>
    </source>
</evidence>
<feature type="binding site" evidence="8">
    <location>
        <position position="139"/>
    </location>
    <ligand>
        <name>Mg(2+)</name>
        <dbReference type="ChEBI" id="CHEBI:18420"/>
    </ligand>
</feature>
<feature type="binding site" evidence="8">
    <location>
        <position position="154"/>
    </location>
    <ligand>
        <name>deamido-NAD(+)</name>
        <dbReference type="ChEBI" id="CHEBI:58437"/>
        <note>ligand shared between two neighboring subunits</note>
    </ligand>
</feature>
<feature type="binding site" description="in other chain" evidence="8">
    <location>
        <position position="114"/>
    </location>
    <ligand>
        <name>deamido-NAD(+)</name>
        <dbReference type="ChEBI" id="CHEBI:58437"/>
        <note>ligand shared between two neighboring subunits</note>
    </ligand>
</feature>
<keyword evidence="6 8" id="KW-0460">Magnesium</keyword>
<dbReference type="EMBL" id="LWDV01000008">
    <property type="protein sequence ID" value="OCL27258.1"/>
    <property type="molecule type" value="Genomic_DNA"/>
</dbReference>
<dbReference type="Proteomes" id="UP000093514">
    <property type="component" value="Unassembled WGS sequence"/>
</dbReference>
<feature type="binding site" evidence="8">
    <location>
        <position position="163"/>
    </location>
    <ligand>
        <name>ATP</name>
        <dbReference type="ChEBI" id="CHEBI:30616"/>
    </ligand>
</feature>
<dbReference type="PANTHER" id="PTHR23090:SF9">
    <property type="entry name" value="GLUTAMINE-DEPENDENT NAD(+) SYNTHETASE"/>
    <property type="match status" value="1"/>
</dbReference>
<dbReference type="NCBIfam" id="NF010587">
    <property type="entry name" value="PRK13980.1"/>
    <property type="match status" value="1"/>
</dbReference>
<keyword evidence="2 8" id="KW-0436">Ligase</keyword>
<dbReference type="PANTHER" id="PTHR23090">
    <property type="entry name" value="NH 3 /GLUTAMINE-DEPENDENT NAD + SYNTHETASE"/>
    <property type="match status" value="1"/>
</dbReference>
<reference evidence="12 13" key="2">
    <citation type="submission" date="2016-08" db="EMBL/GenBank/DDBJ databases">
        <title>Orenia metallireducens sp. nov. strain Z6, a Novel Metal-reducing Firmicute from the Deep Subsurface.</title>
        <authorList>
            <person name="Maxim B.I."/>
            <person name="Kenneth K."/>
            <person name="Flynn T.M."/>
            <person name="Oloughlin E.J."/>
            <person name="Locke R.A."/>
            <person name="Weber J.R."/>
            <person name="Egan S.M."/>
            <person name="Mackie R.I."/>
            <person name="Cann I.K."/>
        </authorList>
    </citation>
    <scope>NUCLEOTIDE SEQUENCE [LARGE SCALE GENOMIC DNA]</scope>
    <source>
        <strain evidence="12 13">Z6</strain>
    </source>
</reference>
<evidence type="ECO:0000256" key="3">
    <source>
        <dbReference type="ARBA" id="ARBA00022723"/>
    </source>
</evidence>
<dbReference type="InterPro" id="IPR022310">
    <property type="entry name" value="NAD/GMP_synthase"/>
</dbReference>
<evidence type="ECO:0000256" key="9">
    <source>
        <dbReference type="RuleBase" id="RU003811"/>
    </source>
</evidence>
<dbReference type="GO" id="GO:0005524">
    <property type="term" value="F:ATP binding"/>
    <property type="evidence" value="ECO:0007669"/>
    <property type="project" value="UniProtKB-UniRule"/>
</dbReference>
<dbReference type="SUPFAM" id="SSF52402">
    <property type="entry name" value="Adenine nucleotide alpha hydrolases-like"/>
    <property type="match status" value="1"/>
</dbReference>
<protein>
    <recommendedName>
        <fullName evidence="8 10">NH(3)-dependent NAD(+) synthetase</fullName>
        <ecNumber evidence="8 10">6.3.1.5</ecNumber>
    </recommendedName>
</protein>
<dbReference type="OrthoDB" id="9803818at2"/>
<dbReference type="HAMAP" id="MF_00193">
    <property type="entry name" value="NadE_ammonia_dep"/>
    <property type="match status" value="1"/>
</dbReference>
<evidence type="ECO:0000256" key="10">
    <source>
        <dbReference type="RuleBase" id="RU003812"/>
    </source>
</evidence>
<reference evidence="13" key="1">
    <citation type="submission" date="2016-07" db="EMBL/GenBank/DDBJ databases">
        <authorList>
            <person name="Florea S."/>
            <person name="Webb J.S."/>
            <person name="Jaromczyk J."/>
            <person name="Schardl C.L."/>
        </authorList>
    </citation>
    <scope>NUCLEOTIDE SEQUENCE [LARGE SCALE GENOMIC DNA]</scope>
    <source>
        <strain evidence="13">Z6</strain>
    </source>
</reference>
<evidence type="ECO:0000256" key="6">
    <source>
        <dbReference type="ARBA" id="ARBA00022842"/>
    </source>
</evidence>
<comment type="similarity">
    <text evidence="1 8 9">Belongs to the NAD synthetase family.</text>
</comment>
<evidence type="ECO:0000259" key="11">
    <source>
        <dbReference type="Pfam" id="PF02540"/>
    </source>
</evidence>
<feature type="binding site" description="in other chain" evidence="8">
    <location>
        <begin position="231"/>
        <end position="232"/>
    </location>
    <ligand>
        <name>deamido-NAD(+)</name>
        <dbReference type="ChEBI" id="CHEBI:58437"/>
        <note>ligand shared between two neighboring subunits</note>
    </ligand>
</feature>